<dbReference type="SUPFAM" id="SSF48340">
    <property type="entry name" value="Interferon-induced guanylate-binding protein 1 (GBP1), C-terminal domain"/>
    <property type="match status" value="1"/>
</dbReference>
<dbReference type="InterPro" id="IPR036543">
    <property type="entry name" value="Guanylate-bd_C_sf"/>
</dbReference>
<dbReference type="PANTHER" id="PTHR10751">
    <property type="entry name" value="GUANYLATE BINDING PROTEIN"/>
    <property type="match status" value="1"/>
</dbReference>
<evidence type="ECO:0000256" key="2">
    <source>
        <dbReference type="ARBA" id="ARBA00022801"/>
    </source>
</evidence>
<comment type="similarity">
    <text evidence="4">Belongs to the TRAFAC class dynamin-like GTPase superfamily. GB1/RHD3 GTPase family.</text>
</comment>
<dbReference type="SUPFAM" id="SSF52540">
    <property type="entry name" value="P-loop containing nucleoside triphosphate hydrolases"/>
    <property type="match status" value="1"/>
</dbReference>
<proteinExistence type="inferred from homology"/>
<comment type="caution">
    <text evidence="6">The sequence shown here is derived from an EMBL/GenBank/DDBJ whole genome shotgun (WGS) entry which is preliminary data.</text>
</comment>
<evidence type="ECO:0000313" key="7">
    <source>
        <dbReference type="Proteomes" id="UP000437017"/>
    </source>
</evidence>
<evidence type="ECO:0000259" key="5">
    <source>
        <dbReference type="PROSITE" id="PS51715"/>
    </source>
</evidence>
<gene>
    <name evidence="6" type="ORF">E2I00_018751</name>
</gene>
<keyword evidence="3" id="KW-0342">GTP-binding</keyword>
<keyword evidence="7" id="KW-1185">Reference proteome</keyword>
<accession>A0A643CH42</accession>
<dbReference type="EMBL" id="SGJD01001533">
    <property type="protein sequence ID" value="KAB0399533.1"/>
    <property type="molecule type" value="Genomic_DNA"/>
</dbReference>
<reference evidence="6 7" key="1">
    <citation type="journal article" date="2019" name="PLoS ONE">
        <title>Genomic analyses reveal an absence of contemporary introgressive admixture between fin whales and blue whales, despite known hybrids.</title>
        <authorList>
            <person name="Westbury M.V."/>
            <person name="Petersen B."/>
            <person name="Lorenzen E.D."/>
        </authorList>
    </citation>
    <scope>NUCLEOTIDE SEQUENCE [LARGE SCALE GENOMIC DNA]</scope>
    <source>
        <strain evidence="6">FinWhale-01</strain>
    </source>
</reference>
<evidence type="ECO:0000256" key="3">
    <source>
        <dbReference type="ARBA" id="ARBA00023134"/>
    </source>
</evidence>
<dbReference type="CDD" id="cd01851">
    <property type="entry name" value="GBP"/>
    <property type="match status" value="1"/>
</dbReference>
<organism evidence="6 7">
    <name type="scientific">Balaenoptera physalus</name>
    <name type="common">Fin whale</name>
    <name type="synonym">Balaena physalus</name>
    <dbReference type="NCBI Taxonomy" id="9770"/>
    <lineage>
        <taxon>Eukaryota</taxon>
        <taxon>Metazoa</taxon>
        <taxon>Chordata</taxon>
        <taxon>Craniata</taxon>
        <taxon>Vertebrata</taxon>
        <taxon>Euteleostomi</taxon>
        <taxon>Mammalia</taxon>
        <taxon>Eutheria</taxon>
        <taxon>Laurasiatheria</taxon>
        <taxon>Artiodactyla</taxon>
        <taxon>Whippomorpha</taxon>
        <taxon>Cetacea</taxon>
        <taxon>Mysticeti</taxon>
        <taxon>Balaenopteridae</taxon>
        <taxon>Balaenoptera</taxon>
    </lineage>
</organism>
<evidence type="ECO:0000256" key="4">
    <source>
        <dbReference type="PROSITE-ProRule" id="PRU01052"/>
    </source>
</evidence>
<dbReference type="InterPro" id="IPR030386">
    <property type="entry name" value="G_GB1_RHD3_dom"/>
</dbReference>
<dbReference type="InterPro" id="IPR015894">
    <property type="entry name" value="Guanylate-bd_N"/>
</dbReference>
<dbReference type="GO" id="GO:0003924">
    <property type="term" value="F:GTPase activity"/>
    <property type="evidence" value="ECO:0007669"/>
    <property type="project" value="InterPro"/>
</dbReference>
<keyword evidence="2" id="KW-0378">Hydrolase</keyword>
<keyword evidence="1" id="KW-0547">Nucleotide-binding</keyword>
<dbReference type="Gene3D" id="3.40.50.300">
    <property type="entry name" value="P-loop containing nucleotide triphosphate hydrolases"/>
    <property type="match status" value="1"/>
</dbReference>
<evidence type="ECO:0000256" key="1">
    <source>
        <dbReference type="ARBA" id="ARBA00022741"/>
    </source>
</evidence>
<name>A0A643CH42_BALPH</name>
<dbReference type="GO" id="GO:0005525">
    <property type="term" value="F:GTP binding"/>
    <property type="evidence" value="ECO:0007669"/>
    <property type="project" value="UniProtKB-KW"/>
</dbReference>
<dbReference type="AlphaFoldDB" id="A0A643CH42"/>
<dbReference type="FunFam" id="3.40.50.300:FF:000314">
    <property type="entry name" value="Atlastin-2 isoform 2"/>
    <property type="match status" value="1"/>
</dbReference>
<feature type="domain" description="GB1/RHD3-type G" evidence="5">
    <location>
        <begin position="118"/>
        <end position="363"/>
    </location>
</feature>
<evidence type="ECO:0000313" key="6">
    <source>
        <dbReference type="EMBL" id="KAB0399533.1"/>
    </source>
</evidence>
<dbReference type="PROSITE" id="PS51715">
    <property type="entry name" value="G_GB1_RHD3"/>
    <property type="match status" value="1"/>
</dbReference>
<dbReference type="InterPro" id="IPR027417">
    <property type="entry name" value="P-loop_NTPase"/>
</dbReference>
<dbReference type="OrthoDB" id="7788754at2759"/>
<dbReference type="Pfam" id="PF02263">
    <property type="entry name" value="GBP"/>
    <property type="match status" value="1"/>
</dbReference>
<sequence length="430" mass="49303">MFWSWSLQELHVEEENSTARSGEMEVPETKKHFIVRRTSLDHSAGFKALSHPPPGTGGSEVALFSLCENYEDDDLVNSDEVMKKPCPVQIVLAHEDDHNFELDEEALEQILLQEHIRDLNIVVVSVAGAFRKGKSFLLDFMLRYMYNKDSQSWIGGNNEPLTGFTWRGGCERETTGIQVWNEVFVIDRPNGTKVAVLLMDTQGAFDSQSTIKDCATVFALSTMTSSVQVYNLSQNIQEDDLQHLQLFTEYGRLAMEEIYQKPFQTLMFLIRDWSYPYEHSYGLEGGKQFLEKRLQVKQNQHEELQNVRKHIHNCFSNLGCFLLPHPGLKVATNPSFDGRLKVTCRDLVEYFKAYIKIYQGEELPHPKSMLQATAEANNLAAVAGAREIYCKSMEQVFSKLFEVTRRRMVHRALSSAQRQRLSSNNNKKKN</sequence>
<protein>
    <recommendedName>
        <fullName evidence="5">GB1/RHD3-type G domain-containing protein</fullName>
    </recommendedName>
</protein>
<dbReference type="Proteomes" id="UP000437017">
    <property type="component" value="Unassembled WGS sequence"/>
</dbReference>